<organism evidence="14 15">
    <name type="scientific">Ruminococcus bromii</name>
    <dbReference type="NCBI Taxonomy" id="40518"/>
    <lineage>
        <taxon>Bacteria</taxon>
        <taxon>Bacillati</taxon>
        <taxon>Bacillota</taxon>
        <taxon>Clostridia</taxon>
        <taxon>Eubacteriales</taxon>
        <taxon>Oscillospiraceae</taxon>
        <taxon>Ruminococcus</taxon>
    </lineage>
</organism>
<dbReference type="PIRSF" id="PIRSF001563">
    <property type="entry name" value="Folylpolyglu_synth"/>
    <property type="match status" value="1"/>
</dbReference>
<dbReference type="InterPro" id="IPR036565">
    <property type="entry name" value="Mur-like_cat_sf"/>
</dbReference>
<dbReference type="Proteomes" id="UP000233425">
    <property type="component" value="Unassembled WGS sequence"/>
</dbReference>
<dbReference type="GO" id="GO:0005524">
    <property type="term" value="F:ATP binding"/>
    <property type="evidence" value="ECO:0007669"/>
    <property type="project" value="UniProtKB-KW"/>
</dbReference>
<feature type="domain" description="Mur ligase C-terminal" evidence="12">
    <location>
        <begin position="293"/>
        <end position="412"/>
    </location>
</feature>
<dbReference type="InterPro" id="IPR013221">
    <property type="entry name" value="Mur_ligase_cen"/>
</dbReference>
<evidence type="ECO:0000256" key="1">
    <source>
        <dbReference type="ARBA" id="ARBA00001946"/>
    </source>
</evidence>
<comment type="cofactor">
    <cofactor evidence="1">
        <name>Mg(2+)</name>
        <dbReference type="ChEBI" id="CHEBI:18420"/>
    </cofactor>
</comment>
<dbReference type="Gene3D" id="3.40.1190.10">
    <property type="entry name" value="Mur-like, catalytic domain"/>
    <property type="match status" value="1"/>
</dbReference>
<dbReference type="PANTHER" id="PTHR11136">
    <property type="entry name" value="FOLYLPOLYGLUTAMATE SYNTHASE-RELATED"/>
    <property type="match status" value="1"/>
</dbReference>
<evidence type="ECO:0000259" key="13">
    <source>
        <dbReference type="Pfam" id="PF08245"/>
    </source>
</evidence>
<name>A0A2N0UJ24_9FIRM</name>
<dbReference type="InterPro" id="IPR004101">
    <property type="entry name" value="Mur_ligase_C"/>
</dbReference>
<evidence type="ECO:0000256" key="7">
    <source>
        <dbReference type="ARBA" id="ARBA00022840"/>
    </source>
</evidence>
<dbReference type="InterPro" id="IPR001645">
    <property type="entry name" value="Folylpolyglutamate_synth"/>
</dbReference>
<comment type="similarity">
    <text evidence="2 11">Belongs to the folylpolyglutamate synthase family.</text>
</comment>
<keyword evidence="7 11" id="KW-0067">ATP-binding</keyword>
<proteinExistence type="inferred from homology"/>
<evidence type="ECO:0000256" key="4">
    <source>
        <dbReference type="ARBA" id="ARBA00022598"/>
    </source>
</evidence>
<dbReference type="EC" id="6.3.2.17" evidence="3"/>
<dbReference type="NCBIfam" id="TIGR01499">
    <property type="entry name" value="folC"/>
    <property type="match status" value="1"/>
</dbReference>
<dbReference type="AlphaFoldDB" id="A0A2N0UJ24"/>
<keyword evidence="6 11" id="KW-0547">Nucleotide-binding</keyword>
<evidence type="ECO:0000256" key="6">
    <source>
        <dbReference type="ARBA" id="ARBA00022741"/>
    </source>
</evidence>
<dbReference type="PANTHER" id="PTHR11136:SF0">
    <property type="entry name" value="DIHYDROFOLATE SYNTHETASE-RELATED"/>
    <property type="match status" value="1"/>
</dbReference>
<evidence type="ECO:0000256" key="3">
    <source>
        <dbReference type="ARBA" id="ARBA00013025"/>
    </source>
</evidence>
<feature type="domain" description="Mur ligase central" evidence="13">
    <location>
        <begin position="44"/>
        <end position="264"/>
    </location>
</feature>
<evidence type="ECO:0000256" key="10">
    <source>
        <dbReference type="ARBA" id="ARBA00047493"/>
    </source>
</evidence>
<comment type="catalytic activity">
    <reaction evidence="10">
        <text>(6S)-5,6,7,8-tetrahydrofolyl-(gamma-L-Glu)(n) + L-glutamate + ATP = (6S)-5,6,7,8-tetrahydrofolyl-(gamma-L-Glu)(n+1) + ADP + phosphate + H(+)</text>
        <dbReference type="Rhea" id="RHEA:10580"/>
        <dbReference type="Rhea" id="RHEA-COMP:14738"/>
        <dbReference type="Rhea" id="RHEA-COMP:14740"/>
        <dbReference type="ChEBI" id="CHEBI:15378"/>
        <dbReference type="ChEBI" id="CHEBI:29985"/>
        <dbReference type="ChEBI" id="CHEBI:30616"/>
        <dbReference type="ChEBI" id="CHEBI:43474"/>
        <dbReference type="ChEBI" id="CHEBI:141005"/>
        <dbReference type="ChEBI" id="CHEBI:456216"/>
        <dbReference type="EC" id="6.3.2.17"/>
    </reaction>
</comment>
<dbReference type="FunFam" id="3.40.1190.10:FF:000011">
    <property type="entry name" value="Folylpolyglutamate synthase/dihydrofolate synthase"/>
    <property type="match status" value="1"/>
</dbReference>
<dbReference type="Gene3D" id="3.90.190.20">
    <property type="entry name" value="Mur ligase, C-terminal domain"/>
    <property type="match status" value="1"/>
</dbReference>
<evidence type="ECO:0000313" key="15">
    <source>
        <dbReference type="Proteomes" id="UP000233425"/>
    </source>
</evidence>
<evidence type="ECO:0000256" key="9">
    <source>
        <dbReference type="ARBA" id="ARBA00030592"/>
    </source>
</evidence>
<gene>
    <name evidence="14" type="primary">fgs</name>
    <name evidence="14" type="ORF">RBATCC27255_01848</name>
</gene>
<evidence type="ECO:0000256" key="5">
    <source>
        <dbReference type="ARBA" id="ARBA00022723"/>
    </source>
</evidence>
<dbReference type="SUPFAM" id="SSF53623">
    <property type="entry name" value="MurD-like peptide ligases, catalytic domain"/>
    <property type="match status" value="1"/>
</dbReference>
<dbReference type="SUPFAM" id="SSF53244">
    <property type="entry name" value="MurD-like peptide ligases, peptide-binding domain"/>
    <property type="match status" value="1"/>
</dbReference>
<sequence>MTYENAVEKIHSLLTFGSRPGLDRMRILLDRLGNPQDRLKFIHIAGTNGKGSVCAMLSSALVAAGYKTGLFISPYITDFRERIQINNCMVSESVLTDAVEKTFPIIEQLREEGTIITEFEYVNALQFYIHANADCDIVVLETGMGGLLDCTNTIKSPLCAVITTIGLDHTAILGDTIEKIAQQKCGIFKPDSMAVTSKQDIRAMEVIESTAREKKIPLATSESVNIDVIETTLKGSRFMFNGVEIDLPLSGDHQLENAKTALAALDMLRCNSLISITDKQIANGFAKAVNPARLELLSEKPIVLLDGAHNPNGIEALKSAIQKFLPNKYIIAITGMLADKDVSTSVKLLDGVFDRVYTVPVHNPRAMHPAKLMQQYARFVDDTVTFESAEHAFDMAFEQAEKTDCAVVICGSLYLAGEIRPYIINKIKAENESAEK</sequence>
<reference evidence="14" key="1">
    <citation type="journal article" date="2018" name="Environ. Microbiol.">
        <title>Sporulation capability and amylosome conservation among diverse human colonic and rumen isolates of the keystone starch-degrader Ruminococcus bromii.</title>
        <authorList>
            <person name="Mukhopadhya I."/>
            <person name="Morais S."/>
            <person name="Laverde-Gomez J."/>
            <person name="Sheridan P.O."/>
            <person name="Walker A.W."/>
            <person name="Kelly W."/>
            <person name="Klieve A.V."/>
            <person name="Ouwerkerk D."/>
            <person name="Duncan S.H."/>
            <person name="Louis P."/>
            <person name="Koropatkin N."/>
            <person name="Cockburn D."/>
            <person name="Kibler R."/>
            <person name="Cooper P.J."/>
            <person name="Sandoval C."/>
            <person name="Crost E."/>
            <person name="Juge N."/>
            <person name="Bayer E.A."/>
            <person name="Flint H.J."/>
        </authorList>
    </citation>
    <scope>NUCLEOTIDE SEQUENCE [LARGE SCALE GENOMIC DNA]</scope>
    <source>
        <strain evidence="14">ATCC 27255</strain>
    </source>
</reference>
<dbReference type="InterPro" id="IPR036615">
    <property type="entry name" value="Mur_ligase_C_dom_sf"/>
</dbReference>
<dbReference type="RefSeq" id="WP_101029759.1">
    <property type="nucleotide sequence ID" value="NZ_CABMMZ010000073.1"/>
</dbReference>
<protein>
    <recommendedName>
        <fullName evidence="3">tetrahydrofolate synthase</fullName>
        <ecNumber evidence="3">6.3.2.17</ecNumber>
    </recommendedName>
    <alternativeName>
        <fullName evidence="9">Tetrahydrofolylpolyglutamate synthase</fullName>
    </alternativeName>
</protein>
<dbReference type="Pfam" id="PF08245">
    <property type="entry name" value="Mur_ligase_M"/>
    <property type="match status" value="1"/>
</dbReference>
<evidence type="ECO:0000256" key="2">
    <source>
        <dbReference type="ARBA" id="ARBA00008276"/>
    </source>
</evidence>
<comment type="caution">
    <text evidence="14">The sequence shown here is derived from an EMBL/GenBank/DDBJ whole genome shotgun (WGS) entry which is preliminary data.</text>
</comment>
<keyword evidence="4 11" id="KW-0436">Ligase</keyword>
<dbReference type="GO" id="GO:0004326">
    <property type="term" value="F:tetrahydrofolylpolyglutamate synthase activity"/>
    <property type="evidence" value="ECO:0007669"/>
    <property type="project" value="UniProtKB-EC"/>
</dbReference>
<evidence type="ECO:0000259" key="12">
    <source>
        <dbReference type="Pfam" id="PF02875"/>
    </source>
</evidence>
<keyword evidence="8" id="KW-0460">Magnesium</keyword>
<evidence type="ECO:0000256" key="8">
    <source>
        <dbReference type="ARBA" id="ARBA00022842"/>
    </source>
</evidence>
<keyword evidence="15" id="KW-1185">Reference proteome</keyword>
<dbReference type="Pfam" id="PF02875">
    <property type="entry name" value="Mur_ligase_C"/>
    <property type="match status" value="1"/>
</dbReference>
<keyword evidence="5" id="KW-0479">Metal-binding</keyword>
<dbReference type="GO" id="GO:0005737">
    <property type="term" value="C:cytoplasm"/>
    <property type="evidence" value="ECO:0007669"/>
    <property type="project" value="TreeGrafter"/>
</dbReference>
<evidence type="ECO:0000256" key="11">
    <source>
        <dbReference type="PIRNR" id="PIRNR001563"/>
    </source>
</evidence>
<dbReference type="GO" id="GO:0046872">
    <property type="term" value="F:metal ion binding"/>
    <property type="evidence" value="ECO:0007669"/>
    <property type="project" value="UniProtKB-KW"/>
</dbReference>
<dbReference type="GO" id="GO:0008841">
    <property type="term" value="F:dihydrofolate synthase activity"/>
    <property type="evidence" value="ECO:0007669"/>
    <property type="project" value="TreeGrafter"/>
</dbReference>
<evidence type="ECO:0000313" key="14">
    <source>
        <dbReference type="EMBL" id="PKD26982.1"/>
    </source>
</evidence>
<dbReference type="EMBL" id="NNSR01000073">
    <property type="protein sequence ID" value="PKD26982.1"/>
    <property type="molecule type" value="Genomic_DNA"/>
</dbReference>
<accession>A0A2N0UJ24</accession>